<gene>
    <name evidence="1" type="ORF">ENO08_00080</name>
</gene>
<comment type="caution">
    <text evidence="1">The sequence shown here is derived from an EMBL/GenBank/DDBJ whole genome shotgun (WGS) entry which is preliminary data.</text>
</comment>
<protein>
    <submittedName>
        <fullName evidence="1">Uncharacterized protein</fullName>
    </submittedName>
</protein>
<evidence type="ECO:0000313" key="1">
    <source>
        <dbReference type="EMBL" id="HER42842.1"/>
    </source>
</evidence>
<organism evidence="1">
    <name type="scientific">Eiseniibacteriota bacterium</name>
    <dbReference type="NCBI Taxonomy" id="2212470"/>
    <lineage>
        <taxon>Bacteria</taxon>
        <taxon>Candidatus Eiseniibacteriota</taxon>
    </lineage>
</organism>
<sequence length="94" mass="10257">MMLPEIASAEIGMSRLDERTGAFRLGQNAPKPFNPSATIYYDVPGGGGTVILRICDISGMIMRILLDCLEPFIARINPQNSLATATTTLFLCFF</sequence>
<dbReference type="Proteomes" id="UP000886069">
    <property type="component" value="Unassembled WGS sequence"/>
</dbReference>
<name>A0A7V2F2I3_UNCEI</name>
<dbReference type="EMBL" id="DSEC01000008">
    <property type="protein sequence ID" value="HER42842.1"/>
    <property type="molecule type" value="Genomic_DNA"/>
</dbReference>
<dbReference type="AlphaFoldDB" id="A0A7V2F2I3"/>
<accession>A0A7V2F2I3</accession>
<proteinExistence type="predicted"/>
<reference evidence="1" key="1">
    <citation type="journal article" date="2020" name="mSystems">
        <title>Genome- and Community-Level Interaction Insights into Carbon Utilization and Element Cycling Functions of Hydrothermarchaeota in Hydrothermal Sediment.</title>
        <authorList>
            <person name="Zhou Z."/>
            <person name="Liu Y."/>
            <person name="Xu W."/>
            <person name="Pan J."/>
            <person name="Luo Z.H."/>
            <person name="Li M."/>
        </authorList>
    </citation>
    <scope>NUCLEOTIDE SEQUENCE [LARGE SCALE GENOMIC DNA]</scope>
    <source>
        <strain evidence="1">SpSt-1233</strain>
    </source>
</reference>